<dbReference type="OrthoDB" id="594879at2"/>
<comment type="caution">
    <text evidence="3">The sequence shown here is derived from an EMBL/GenBank/DDBJ whole genome shotgun (WGS) entry which is preliminary data.</text>
</comment>
<dbReference type="AlphaFoldDB" id="A0A1B8ZVL3"/>
<dbReference type="Gene3D" id="3.30.565.40">
    <property type="entry name" value="Fervidobacterium nodosum Rt17-B1 like"/>
    <property type="match status" value="1"/>
</dbReference>
<dbReference type="Pfam" id="PF11738">
    <property type="entry name" value="DUF3298"/>
    <property type="match status" value="1"/>
</dbReference>
<dbReference type="RefSeq" id="WP_065399580.1">
    <property type="nucleotide sequence ID" value="NZ_DAMCMU010000002.1"/>
</dbReference>
<dbReference type="Gene3D" id="3.90.640.20">
    <property type="entry name" value="Heat-shock cognate protein, ATPase"/>
    <property type="match status" value="1"/>
</dbReference>
<reference evidence="4" key="1">
    <citation type="submission" date="2016-07" db="EMBL/GenBank/DDBJ databases">
        <authorList>
            <person name="Florea S."/>
            <person name="Webb J.S."/>
            <person name="Jaromczyk J."/>
            <person name="Schardl C.L."/>
        </authorList>
    </citation>
    <scope>NUCLEOTIDE SEQUENCE [LARGE SCALE GENOMIC DNA]</scope>
    <source>
        <strain evidence="4">CC-VM-7</strain>
    </source>
</reference>
<gene>
    <name evidence="3" type="ORF">BBI00_02215</name>
</gene>
<protein>
    <recommendedName>
        <fullName evidence="2">DUF3298 domain-containing protein</fullName>
    </recommendedName>
</protein>
<dbReference type="STRING" id="651561.BBI00_02215"/>
<dbReference type="EMBL" id="MAYG01000001">
    <property type="protein sequence ID" value="OCA75628.1"/>
    <property type="molecule type" value="Genomic_DNA"/>
</dbReference>
<proteinExistence type="predicted"/>
<name>A0A1B8ZVL3_9FLAO</name>
<accession>A0A1B8ZVL3</accession>
<feature type="domain" description="DUF3298" evidence="2">
    <location>
        <begin position="185"/>
        <end position="258"/>
    </location>
</feature>
<dbReference type="InterPro" id="IPR037126">
    <property type="entry name" value="PdaC/RsiV-like_sf"/>
</dbReference>
<feature type="signal peptide" evidence="1">
    <location>
        <begin position="1"/>
        <end position="17"/>
    </location>
</feature>
<dbReference type="InterPro" id="IPR021729">
    <property type="entry name" value="DUF3298"/>
</dbReference>
<sequence>MKNTIAVLALSSFLAFTACKKNETKGTVAEKTENKPSGELVVDSVKVSDSTRITDSLKVKYTSKLLVFPSLKDKKLLDSIYFQHSKIRDFSKTGLQAYLNKEKADYFSSVKEDNKDWVSDITYSQEWYSSSHMNLISNTNGYMHIQYTGSGYEGGAHDNYGFSERIFDLKNSKRLELKDITSMPKNKIEAILMKNINTINSGTMDGDGAVKNSEMLLVDKIPASDNFYFDDKNLYFHYSPYEIAAFAAGDITIPVSWEDLKGTLNAEFKERMKIK</sequence>
<dbReference type="PROSITE" id="PS51257">
    <property type="entry name" value="PROKAR_LIPOPROTEIN"/>
    <property type="match status" value="1"/>
</dbReference>
<evidence type="ECO:0000313" key="4">
    <source>
        <dbReference type="Proteomes" id="UP000093432"/>
    </source>
</evidence>
<feature type="chain" id="PRO_5008621185" description="DUF3298 domain-containing protein" evidence="1">
    <location>
        <begin position="18"/>
        <end position="275"/>
    </location>
</feature>
<keyword evidence="1" id="KW-0732">Signal</keyword>
<evidence type="ECO:0000313" key="3">
    <source>
        <dbReference type="EMBL" id="OCA75628.1"/>
    </source>
</evidence>
<dbReference type="Proteomes" id="UP000093432">
    <property type="component" value="Unassembled WGS sequence"/>
</dbReference>
<evidence type="ECO:0000256" key="1">
    <source>
        <dbReference type="SAM" id="SignalP"/>
    </source>
</evidence>
<evidence type="ECO:0000259" key="2">
    <source>
        <dbReference type="Pfam" id="PF11738"/>
    </source>
</evidence>
<organism evidence="3 4">
    <name type="scientific">Chryseobacterium arthrosphaerae</name>
    <dbReference type="NCBI Taxonomy" id="651561"/>
    <lineage>
        <taxon>Bacteria</taxon>
        <taxon>Pseudomonadati</taxon>
        <taxon>Bacteroidota</taxon>
        <taxon>Flavobacteriia</taxon>
        <taxon>Flavobacteriales</taxon>
        <taxon>Weeksellaceae</taxon>
        <taxon>Chryseobacterium group</taxon>
        <taxon>Chryseobacterium</taxon>
    </lineage>
</organism>